<feature type="transmembrane region" description="Helical" evidence="7">
    <location>
        <begin position="20"/>
        <end position="41"/>
    </location>
</feature>
<evidence type="ECO:0000256" key="2">
    <source>
        <dbReference type="ARBA" id="ARBA00006386"/>
    </source>
</evidence>
<feature type="transmembrane region" description="Helical" evidence="7">
    <location>
        <begin position="285"/>
        <end position="307"/>
    </location>
</feature>
<evidence type="ECO:0000256" key="3">
    <source>
        <dbReference type="ARBA" id="ARBA00022475"/>
    </source>
</evidence>
<feature type="transmembrane region" description="Helical" evidence="7">
    <location>
        <begin position="221"/>
        <end position="238"/>
    </location>
</feature>
<evidence type="ECO:0000256" key="6">
    <source>
        <dbReference type="ARBA" id="ARBA00023136"/>
    </source>
</evidence>
<evidence type="ECO:0000256" key="7">
    <source>
        <dbReference type="SAM" id="Phobius"/>
    </source>
</evidence>
<feature type="transmembrane region" description="Helical" evidence="7">
    <location>
        <begin position="191"/>
        <end position="209"/>
    </location>
</feature>
<accession>I1YJB7</accession>
<dbReference type="HOGENOM" id="CLU_049002_0_0_6"/>
<comment type="subcellular location">
    <subcellularLocation>
        <location evidence="1">Cell membrane</location>
        <topology evidence="1">Multi-pass membrane protein</topology>
    </subcellularLocation>
</comment>
<keyword evidence="9" id="KW-1185">Reference proteome</keyword>
<dbReference type="PANTHER" id="PTHR34184">
    <property type="entry name" value="UPF0718 PROTEIN YCGR"/>
    <property type="match status" value="1"/>
</dbReference>
<name>I1YJB7_METFJ</name>
<dbReference type="PATRIC" id="fig|754477.3.peg.1840"/>
<dbReference type="EMBL" id="CP003380">
    <property type="protein sequence ID" value="AFJ03010.1"/>
    <property type="molecule type" value="Genomic_DNA"/>
</dbReference>
<keyword evidence="4 7" id="KW-0812">Transmembrane</keyword>
<dbReference type="PANTHER" id="PTHR34184:SF4">
    <property type="entry name" value="UPF0718 PROTEIN YCGR"/>
    <property type="match status" value="1"/>
</dbReference>
<keyword evidence="3" id="KW-1003">Cell membrane</keyword>
<dbReference type="GO" id="GO:0005886">
    <property type="term" value="C:plasma membrane"/>
    <property type="evidence" value="ECO:0007669"/>
    <property type="project" value="UniProtKB-SubCell"/>
</dbReference>
<sequence length="356" mass="37863">MFNTMMAHLSLVGSQLLELFVISAPWLLLGFFMAACIKAFVKTETLYRYLGGTGFGVSVKAALIGAPLPLCSCGVVPAALGLRASGASKNATVSFLVATPETGVDSVSFTYALMGPIMAIVRPIAAIFSAIVSGLLVGKAEQHAAQVERTDHKKAGGSCCSSQKTVPQPPNYRQKLQEGLRFAFGKMLRDVVVWLMLGLLVAALVQSYLPEDFFTALGDGFLSMLLMAVIGIPMYVCATGSTPIAAGFLLSGLSPGAVLVFMLLGPASNIGTLMIVKNELGARAVTAYLIGITLSAFTFGFLLNYLTAYFGWDFMSALQTHDHAMTTWWEWVAALVLAMVIAKALFDKVLPAKQAH</sequence>
<feature type="transmembrane region" description="Helical" evidence="7">
    <location>
        <begin position="117"/>
        <end position="137"/>
    </location>
</feature>
<evidence type="ECO:0000313" key="8">
    <source>
        <dbReference type="EMBL" id="AFJ03010.1"/>
    </source>
</evidence>
<dbReference type="eggNOG" id="COG0701">
    <property type="taxonomic scope" value="Bacteria"/>
</dbReference>
<keyword evidence="6 7" id="KW-0472">Membrane</keyword>
<evidence type="ECO:0000256" key="1">
    <source>
        <dbReference type="ARBA" id="ARBA00004651"/>
    </source>
</evidence>
<feature type="transmembrane region" description="Helical" evidence="7">
    <location>
        <begin position="328"/>
        <end position="346"/>
    </location>
</feature>
<evidence type="ECO:0000313" key="9">
    <source>
        <dbReference type="Proteomes" id="UP000009145"/>
    </source>
</evidence>
<feature type="transmembrane region" description="Helical" evidence="7">
    <location>
        <begin position="245"/>
        <end position="265"/>
    </location>
</feature>
<dbReference type="RefSeq" id="WP_014704430.1">
    <property type="nucleotide sequence ID" value="NC_017856.1"/>
</dbReference>
<dbReference type="InterPro" id="IPR005524">
    <property type="entry name" value="DUF318"/>
</dbReference>
<keyword evidence="5 7" id="KW-1133">Transmembrane helix</keyword>
<protein>
    <submittedName>
        <fullName evidence="8">Transporter</fullName>
    </submittedName>
</protein>
<gene>
    <name evidence="8" type="ordered locus">Q7C_1869</name>
</gene>
<dbReference type="STRING" id="754477.Q7C_1869"/>
<dbReference type="NCBIfam" id="NF033936">
    <property type="entry name" value="CuZnOut_SO0444"/>
    <property type="match status" value="1"/>
</dbReference>
<evidence type="ECO:0000256" key="5">
    <source>
        <dbReference type="ARBA" id="ARBA00022989"/>
    </source>
</evidence>
<dbReference type="InterPro" id="IPR052923">
    <property type="entry name" value="UPF0718"/>
</dbReference>
<organism evidence="8 9">
    <name type="scientific">Methylophaga frappieri (strain ATCC BAA-2434 / DSM 25690 / JAM7)</name>
    <dbReference type="NCBI Taxonomy" id="754477"/>
    <lineage>
        <taxon>Bacteria</taxon>
        <taxon>Pseudomonadati</taxon>
        <taxon>Pseudomonadota</taxon>
        <taxon>Gammaproteobacteria</taxon>
        <taxon>Thiotrichales</taxon>
        <taxon>Piscirickettsiaceae</taxon>
        <taxon>Methylophaga</taxon>
    </lineage>
</organism>
<dbReference type="Proteomes" id="UP000009145">
    <property type="component" value="Chromosome"/>
</dbReference>
<dbReference type="Pfam" id="PF03773">
    <property type="entry name" value="ArsP_1"/>
    <property type="match status" value="1"/>
</dbReference>
<comment type="similarity">
    <text evidence="2">Belongs to the UPF0718 family.</text>
</comment>
<evidence type="ECO:0000256" key="4">
    <source>
        <dbReference type="ARBA" id="ARBA00022692"/>
    </source>
</evidence>
<reference evidence="8 9" key="1">
    <citation type="journal article" date="2012" name="J. Bacteriol.">
        <title>Complete genome sequences of Methylophaga sp. strain JAM1 and Methylophaga sp. strain JAM7.</title>
        <authorList>
            <person name="Villeneuve C."/>
            <person name="Martineau C."/>
            <person name="Mauffrey F."/>
            <person name="Villemur R."/>
        </authorList>
    </citation>
    <scope>NUCLEOTIDE SEQUENCE [LARGE SCALE GENOMIC DNA]</scope>
    <source>
        <strain evidence="8 9">JAM7</strain>
    </source>
</reference>
<dbReference type="KEGG" id="mec:Q7C_1869"/>
<proteinExistence type="inferred from homology"/>
<dbReference type="AlphaFoldDB" id="I1YJB7"/>